<evidence type="ECO:0000256" key="1">
    <source>
        <dbReference type="SAM" id="MobiDB-lite"/>
    </source>
</evidence>
<feature type="compositionally biased region" description="Polar residues" evidence="1">
    <location>
        <begin position="137"/>
        <end position="150"/>
    </location>
</feature>
<dbReference type="AlphaFoldDB" id="A0AAD8H1A6"/>
<dbReference type="InterPro" id="IPR004252">
    <property type="entry name" value="Probable_transposase_24"/>
</dbReference>
<gene>
    <name evidence="2" type="ORF">POM88_043581</name>
</gene>
<evidence type="ECO:0000313" key="2">
    <source>
        <dbReference type="EMBL" id="KAK1359107.1"/>
    </source>
</evidence>
<feature type="region of interest" description="Disordered" evidence="1">
    <location>
        <begin position="13"/>
        <end position="102"/>
    </location>
</feature>
<feature type="region of interest" description="Disordered" evidence="1">
    <location>
        <begin position="137"/>
        <end position="186"/>
    </location>
</feature>
<feature type="compositionally biased region" description="Basic and acidic residues" evidence="1">
    <location>
        <begin position="164"/>
        <end position="186"/>
    </location>
</feature>
<dbReference type="Pfam" id="PF03004">
    <property type="entry name" value="Transposase_24"/>
    <property type="match status" value="1"/>
</dbReference>
<dbReference type="EMBL" id="JAUIZM010000010">
    <property type="protein sequence ID" value="KAK1359107.1"/>
    <property type="molecule type" value="Genomic_DNA"/>
</dbReference>
<sequence>MRTWWKEVVKLREEARELSPTKHSRSKTLSNEAGSEYRCLENEEDRESNTEEDIVSSKRKKKGKRVGVGTDGPTTRSRASKMSRPSDKQVSAVEESDASEVPIVEKLKLLKNNAPGSMAAYLQLREQEKHAEMEILQSQSQPKNLQSEPNQDLEPKKRKGRGKTKMDRVHTRGEKPEIRLSENDKPISDDDDHLLSEFSNFLGTMIRDFVSLTCRSWTKVPEKDILWQYVKDKYIIEEEGYDYAMAIMRDQFRAHKATIKKDHYTKYPTDEKRLQNRPRNIPLSDFKILLNYWADEKVQERAGKNTEARSKITKTHTAGPRSFAQITHKMAIERMQKAKPDEPPTPISDTDIYVKTRKRDETREYKLPIYVVTKKIEDVQKILEGNVEDANKLVYGGKEHIRSYLEMDEKMEKKVRENVKMMMSKLAEKCPELKVDIEELSVAPPNSVQDGDASGADNDTP</sequence>
<evidence type="ECO:0000313" key="3">
    <source>
        <dbReference type="Proteomes" id="UP001237642"/>
    </source>
</evidence>
<name>A0AAD8H1A6_9APIA</name>
<feature type="region of interest" description="Disordered" evidence="1">
    <location>
        <begin position="440"/>
        <end position="461"/>
    </location>
</feature>
<organism evidence="2 3">
    <name type="scientific">Heracleum sosnowskyi</name>
    <dbReference type="NCBI Taxonomy" id="360622"/>
    <lineage>
        <taxon>Eukaryota</taxon>
        <taxon>Viridiplantae</taxon>
        <taxon>Streptophyta</taxon>
        <taxon>Embryophyta</taxon>
        <taxon>Tracheophyta</taxon>
        <taxon>Spermatophyta</taxon>
        <taxon>Magnoliopsida</taxon>
        <taxon>eudicotyledons</taxon>
        <taxon>Gunneridae</taxon>
        <taxon>Pentapetalae</taxon>
        <taxon>asterids</taxon>
        <taxon>campanulids</taxon>
        <taxon>Apiales</taxon>
        <taxon>Apiaceae</taxon>
        <taxon>Apioideae</taxon>
        <taxon>apioid superclade</taxon>
        <taxon>Tordylieae</taxon>
        <taxon>Tordyliinae</taxon>
        <taxon>Heracleum</taxon>
    </lineage>
</organism>
<protein>
    <recommendedName>
        <fullName evidence="4">Transposase</fullName>
    </recommendedName>
</protein>
<reference evidence="2" key="1">
    <citation type="submission" date="2023-02" db="EMBL/GenBank/DDBJ databases">
        <title>Genome of toxic invasive species Heracleum sosnowskyi carries increased number of genes despite the absence of recent whole-genome duplications.</title>
        <authorList>
            <person name="Schelkunov M."/>
            <person name="Shtratnikova V."/>
            <person name="Makarenko M."/>
            <person name="Klepikova A."/>
            <person name="Omelchenko D."/>
            <person name="Novikova G."/>
            <person name="Obukhova E."/>
            <person name="Bogdanov V."/>
            <person name="Penin A."/>
            <person name="Logacheva M."/>
        </authorList>
    </citation>
    <scope>NUCLEOTIDE SEQUENCE</scope>
    <source>
        <strain evidence="2">Hsosn_3</strain>
        <tissue evidence="2">Leaf</tissue>
    </source>
</reference>
<proteinExistence type="predicted"/>
<keyword evidence="3" id="KW-1185">Reference proteome</keyword>
<feature type="compositionally biased region" description="Acidic residues" evidence="1">
    <location>
        <begin position="42"/>
        <end position="54"/>
    </location>
</feature>
<accession>A0AAD8H1A6</accession>
<dbReference type="PANTHER" id="PTHR33144">
    <property type="entry name" value="OS10G0409366 PROTEIN-RELATED"/>
    <property type="match status" value="1"/>
</dbReference>
<dbReference type="Proteomes" id="UP001237642">
    <property type="component" value="Unassembled WGS sequence"/>
</dbReference>
<comment type="caution">
    <text evidence="2">The sequence shown here is derived from an EMBL/GenBank/DDBJ whole genome shotgun (WGS) entry which is preliminary data.</text>
</comment>
<reference evidence="2" key="2">
    <citation type="submission" date="2023-05" db="EMBL/GenBank/DDBJ databases">
        <authorList>
            <person name="Schelkunov M.I."/>
        </authorList>
    </citation>
    <scope>NUCLEOTIDE SEQUENCE</scope>
    <source>
        <strain evidence="2">Hsosn_3</strain>
        <tissue evidence="2">Leaf</tissue>
    </source>
</reference>
<evidence type="ECO:0008006" key="4">
    <source>
        <dbReference type="Google" id="ProtNLM"/>
    </source>
</evidence>
<dbReference type="PANTHER" id="PTHR33144:SF35">
    <property type="entry name" value="TRANSPOSASE, PTTA_EN_SPM, PLANT-RELATED"/>
    <property type="match status" value="1"/>
</dbReference>